<evidence type="ECO:0000313" key="1">
    <source>
        <dbReference type="EMBL" id="ATP56031.1"/>
    </source>
</evidence>
<name>A0A2D1U350_9SPHI</name>
<gene>
    <name evidence="1" type="ORF">CPT03_05940</name>
</gene>
<protein>
    <submittedName>
        <fullName evidence="1">Uncharacterized protein</fullName>
    </submittedName>
</protein>
<keyword evidence="2" id="KW-1185">Reference proteome</keyword>
<accession>A0A2D1U350</accession>
<dbReference type="EMBL" id="CP024091">
    <property type="protein sequence ID" value="ATP56031.1"/>
    <property type="molecule type" value="Genomic_DNA"/>
</dbReference>
<dbReference type="AlphaFoldDB" id="A0A2D1U350"/>
<reference evidence="1 2" key="1">
    <citation type="submission" date="2017-10" db="EMBL/GenBank/DDBJ databases">
        <title>Whole genome of Pedobacter ginsengisoli T01R-27 isolated from tomato rhizosphere.</title>
        <authorList>
            <person name="Weon H.-Y."/>
            <person name="Lee S.A."/>
            <person name="Sang M.K."/>
            <person name="Song J."/>
        </authorList>
    </citation>
    <scope>NUCLEOTIDE SEQUENCE [LARGE SCALE GENOMIC DNA]</scope>
    <source>
        <strain evidence="1 2">T01R-27</strain>
    </source>
</reference>
<proteinExistence type="predicted"/>
<evidence type="ECO:0000313" key="2">
    <source>
        <dbReference type="Proteomes" id="UP000223749"/>
    </source>
</evidence>
<organism evidence="1 2">
    <name type="scientific">Pedobacter ginsengisoli</name>
    <dbReference type="NCBI Taxonomy" id="363852"/>
    <lineage>
        <taxon>Bacteria</taxon>
        <taxon>Pseudomonadati</taxon>
        <taxon>Bacteroidota</taxon>
        <taxon>Sphingobacteriia</taxon>
        <taxon>Sphingobacteriales</taxon>
        <taxon>Sphingobacteriaceae</taxon>
        <taxon>Pedobacter</taxon>
    </lineage>
</organism>
<dbReference type="KEGG" id="pgs:CPT03_05940"/>
<sequence length="213" mass="25232">MSTFAQKQDTTFLKPRNQVGHAIYIDPSPDSEYYEKIADISYTLSNKDYKESMERLNIHKKPFNQIDLTGIPRNWCSLELYKGKYYVYAPSEWSYTRVSLNDSTVIQQDMERSISLLDATSKIDKNSYKFFRIEDYTSQRNSFTIHIIDVERGIAVFENLFSNPFGKLFSFKLMVDINKIKEFHIVVNYSPQHRELEFVFDEPDFEELLKHLN</sequence>
<dbReference type="Proteomes" id="UP000223749">
    <property type="component" value="Chromosome"/>
</dbReference>